<feature type="transmembrane region" description="Helical" evidence="6">
    <location>
        <begin position="211"/>
        <end position="241"/>
    </location>
</feature>
<feature type="transmembrane region" description="Helical" evidence="6">
    <location>
        <begin position="459"/>
        <end position="479"/>
    </location>
</feature>
<evidence type="ECO:0000313" key="8">
    <source>
        <dbReference type="EMBL" id="CAL5220999.1"/>
    </source>
</evidence>
<feature type="transmembrane region" description="Helical" evidence="6">
    <location>
        <begin position="391"/>
        <end position="412"/>
    </location>
</feature>
<keyword evidence="2" id="KW-0813">Transport</keyword>
<evidence type="ECO:0000256" key="4">
    <source>
        <dbReference type="ARBA" id="ARBA00022989"/>
    </source>
</evidence>
<evidence type="ECO:0000256" key="5">
    <source>
        <dbReference type="ARBA" id="ARBA00023136"/>
    </source>
</evidence>
<keyword evidence="3 6" id="KW-0812">Transmembrane</keyword>
<dbReference type="PROSITE" id="PS50850">
    <property type="entry name" value="MFS"/>
    <property type="match status" value="1"/>
</dbReference>
<organism evidence="8 9">
    <name type="scientific">Coccomyxa viridis</name>
    <dbReference type="NCBI Taxonomy" id="1274662"/>
    <lineage>
        <taxon>Eukaryota</taxon>
        <taxon>Viridiplantae</taxon>
        <taxon>Chlorophyta</taxon>
        <taxon>core chlorophytes</taxon>
        <taxon>Trebouxiophyceae</taxon>
        <taxon>Trebouxiophyceae incertae sedis</taxon>
        <taxon>Coccomyxaceae</taxon>
        <taxon>Coccomyxa</taxon>
    </lineage>
</organism>
<keyword evidence="4 6" id="KW-1133">Transmembrane helix</keyword>
<keyword evidence="5 6" id="KW-0472">Membrane</keyword>
<evidence type="ECO:0000259" key="7">
    <source>
        <dbReference type="PROSITE" id="PS50850"/>
    </source>
</evidence>
<feature type="transmembrane region" description="Helical" evidence="6">
    <location>
        <begin position="47"/>
        <end position="64"/>
    </location>
</feature>
<evidence type="ECO:0000256" key="3">
    <source>
        <dbReference type="ARBA" id="ARBA00022692"/>
    </source>
</evidence>
<dbReference type="InterPro" id="IPR011701">
    <property type="entry name" value="MFS"/>
</dbReference>
<evidence type="ECO:0000256" key="6">
    <source>
        <dbReference type="SAM" id="Phobius"/>
    </source>
</evidence>
<feature type="transmembrane region" description="Helical" evidence="6">
    <location>
        <begin position="173"/>
        <end position="199"/>
    </location>
</feature>
<feature type="transmembrane region" description="Helical" evidence="6">
    <location>
        <begin position="336"/>
        <end position="356"/>
    </location>
</feature>
<comment type="subcellular location">
    <subcellularLocation>
        <location evidence="1">Membrane</location>
        <topology evidence="1">Multi-pass membrane protein</topology>
    </subcellularLocation>
</comment>
<dbReference type="PANTHER" id="PTHR43791">
    <property type="entry name" value="PERMEASE-RELATED"/>
    <property type="match status" value="1"/>
</dbReference>
<feature type="transmembrane region" description="Helical" evidence="6">
    <location>
        <begin position="368"/>
        <end position="385"/>
    </location>
</feature>
<reference evidence="8 9" key="1">
    <citation type="submission" date="2024-06" db="EMBL/GenBank/DDBJ databases">
        <authorList>
            <person name="Kraege A."/>
            <person name="Thomma B."/>
        </authorList>
    </citation>
    <scope>NUCLEOTIDE SEQUENCE [LARGE SCALE GENOMIC DNA]</scope>
</reference>
<evidence type="ECO:0000313" key="9">
    <source>
        <dbReference type="Proteomes" id="UP001497392"/>
    </source>
</evidence>
<evidence type="ECO:0000256" key="1">
    <source>
        <dbReference type="ARBA" id="ARBA00004141"/>
    </source>
</evidence>
<dbReference type="SUPFAM" id="SSF103473">
    <property type="entry name" value="MFS general substrate transporter"/>
    <property type="match status" value="1"/>
</dbReference>
<feature type="domain" description="Major facilitator superfamily (MFS) profile" evidence="7">
    <location>
        <begin position="51"/>
        <end position="481"/>
    </location>
</feature>
<feature type="transmembrane region" description="Helical" evidence="6">
    <location>
        <begin position="141"/>
        <end position="161"/>
    </location>
</feature>
<dbReference type="InterPro" id="IPR020846">
    <property type="entry name" value="MFS_dom"/>
</dbReference>
<feature type="transmembrane region" description="Helical" evidence="6">
    <location>
        <begin position="84"/>
        <end position="104"/>
    </location>
</feature>
<feature type="transmembrane region" description="Helical" evidence="6">
    <location>
        <begin position="116"/>
        <end position="135"/>
    </location>
</feature>
<gene>
    <name evidence="8" type="primary">g3114</name>
    <name evidence="8" type="ORF">VP750_LOCUS2658</name>
</gene>
<dbReference type="InterPro" id="IPR036259">
    <property type="entry name" value="MFS_trans_sf"/>
</dbReference>
<dbReference type="EMBL" id="CAXHTA020000004">
    <property type="protein sequence ID" value="CAL5220999.1"/>
    <property type="molecule type" value="Genomic_DNA"/>
</dbReference>
<accession>A0ABP1FQI8</accession>
<proteinExistence type="predicted"/>
<feature type="transmembrane region" description="Helical" evidence="6">
    <location>
        <begin position="424"/>
        <end position="447"/>
    </location>
</feature>
<feature type="transmembrane region" description="Helical" evidence="6">
    <location>
        <begin position="279"/>
        <end position="299"/>
    </location>
</feature>
<protein>
    <submittedName>
        <fullName evidence="8">G3114 protein</fullName>
    </submittedName>
</protein>
<dbReference type="Pfam" id="PF07690">
    <property type="entry name" value="MFS_1"/>
    <property type="match status" value="1"/>
</dbReference>
<name>A0ABP1FQI8_9CHLO</name>
<comment type="caution">
    <text evidence="8">The sequence shown here is derived from an EMBL/GenBank/DDBJ whole genome shotgun (WGS) entry which is preliminary data.</text>
</comment>
<dbReference type="PANTHER" id="PTHR43791:SF36">
    <property type="entry name" value="TRANSPORTER, PUTATIVE (AFU_ORTHOLOGUE AFUA_6G08340)-RELATED"/>
    <property type="match status" value="1"/>
</dbReference>
<dbReference type="Gene3D" id="1.20.1250.20">
    <property type="entry name" value="MFS general substrate transporter like domains"/>
    <property type="match status" value="2"/>
</dbReference>
<evidence type="ECO:0000256" key="2">
    <source>
        <dbReference type="ARBA" id="ARBA00022448"/>
    </source>
</evidence>
<sequence>MRPHEMARKQEDSELELTALQPAVDRKQHEPVPGHQHDYEKALITRVYWGLLPWMFITGLFTYFDRANFSFAAPALRHDLGLSNAAYGLASGILFAGYAALAIPSNLVISCVGAKVWLPVLTTAWGIIAAAQAAVKEEKALIALRFFLGAAEAGCFPGMWFHSTKFLRDSELTLAYAVILSSAVISQVVGAPLAAALLLMEGVCGLHGWQWLFIIEGAATCLWGIVLAVALAACPASAWFLSREQREWLQKRQDQEQARRQADLAKSGKAWAPLLSLRMWWLSFAWLLIGATITNIIVWTPLLLDAALSGTFNGQLQAHGVASADPRAEAWHNAKLALITSILYVPTAVAMIGVGWSSRRFEERRWHCFVPLVIAGIAFMFVPLGMTRGAISGFVLMIVSAVGTWAVYGPMVSWPNTLLHGRGAAVGLAFYNVLGAIGGFVSPYVVGRLSNGGSYNSSMYVQGAFNLAAALMVLAPSAWDIESIGMHRLGDWIEACLKEVVGCKIGI</sequence>
<dbReference type="Proteomes" id="UP001497392">
    <property type="component" value="Unassembled WGS sequence"/>
</dbReference>
<keyword evidence="9" id="KW-1185">Reference proteome</keyword>